<evidence type="ECO:0000313" key="2">
    <source>
        <dbReference type="Proteomes" id="UP000646827"/>
    </source>
</evidence>
<evidence type="ECO:0000313" key="1">
    <source>
        <dbReference type="EMBL" id="KAG2214755.1"/>
    </source>
</evidence>
<keyword evidence="2" id="KW-1185">Reference proteome</keyword>
<dbReference type="AlphaFoldDB" id="A0A8H7RQD6"/>
<comment type="caution">
    <text evidence="1">The sequence shown here is derived from an EMBL/GenBank/DDBJ whole genome shotgun (WGS) entry which is preliminary data.</text>
</comment>
<name>A0A8H7RQD6_9FUNG</name>
<reference evidence="1 2" key="1">
    <citation type="submission" date="2020-12" db="EMBL/GenBank/DDBJ databases">
        <title>Metabolic potential, ecology and presence of endohyphal bacteria is reflected in genomic diversity of Mucoromycotina.</title>
        <authorList>
            <person name="Muszewska A."/>
            <person name="Okrasinska A."/>
            <person name="Steczkiewicz K."/>
            <person name="Drgas O."/>
            <person name="Orlowska M."/>
            <person name="Perlinska-Lenart U."/>
            <person name="Aleksandrzak-Piekarczyk T."/>
            <person name="Szatraj K."/>
            <person name="Zielenkiewicz U."/>
            <person name="Pilsyk S."/>
            <person name="Malc E."/>
            <person name="Mieczkowski P."/>
            <person name="Kruszewska J.S."/>
            <person name="Biernat P."/>
            <person name="Pawlowska J."/>
        </authorList>
    </citation>
    <scope>NUCLEOTIDE SEQUENCE [LARGE SCALE GENOMIC DNA]</scope>
    <source>
        <strain evidence="1 2">CBS 142.35</strain>
    </source>
</reference>
<dbReference type="EMBL" id="JAEPRB010000590">
    <property type="protein sequence ID" value="KAG2214755.1"/>
    <property type="molecule type" value="Genomic_DNA"/>
</dbReference>
<organism evidence="1 2">
    <name type="scientific">Circinella minor</name>
    <dbReference type="NCBI Taxonomy" id="1195481"/>
    <lineage>
        <taxon>Eukaryota</taxon>
        <taxon>Fungi</taxon>
        <taxon>Fungi incertae sedis</taxon>
        <taxon>Mucoromycota</taxon>
        <taxon>Mucoromycotina</taxon>
        <taxon>Mucoromycetes</taxon>
        <taxon>Mucorales</taxon>
        <taxon>Lichtheimiaceae</taxon>
        <taxon>Circinella</taxon>
    </lineage>
</organism>
<accession>A0A8H7RQD6</accession>
<gene>
    <name evidence="1" type="ORF">INT45_008803</name>
</gene>
<dbReference type="Proteomes" id="UP000646827">
    <property type="component" value="Unassembled WGS sequence"/>
</dbReference>
<sequence>MVELYWHFSDNDFGCVMKEHHYYFAEKVVDFLFVVIVDFVDNYRCYYYMMVILDYTDYFDFAEFLVDSDNYCISVDFHCYNLAGDFAVVVDGNCFLVGNSFVDYNYCFDNLWILFDTP</sequence>
<protein>
    <submittedName>
        <fullName evidence="1">Uncharacterized protein</fullName>
    </submittedName>
</protein>
<proteinExistence type="predicted"/>